<dbReference type="SUPFAM" id="SSF48403">
    <property type="entry name" value="Ankyrin repeat"/>
    <property type="match status" value="1"/>
</dbReference>
<dbReference type="Pfam" id="PF13637">
    <property type="entry name" value="Ank_4"/>
    <property type="match status" value="1"/>
</dbReference>
<dbReference type="Gene3D" id="1.25.40.20">
    <property type="entry name" value="Ankyrin repeat-containing domain"/>
    <property type="match status" value="1"/>
</dbReference>
<dbReference type="InterPro" id="IPR002110">
    <property type="entry name" value="Ankyrin_rpt"/>
</dbReference>
<dbReference type="SMART" id="SM00248">
    <property type="entry name" value="ANK"/>
    <property type="match status" value="3"/>
</dbReference>
<dbReference type="PANTHER" id="PTHR24198">
    <property type="entry name" value="ANKYRIN REPEAT AND PROTEIN KINASE DOMAIN-CONTAINING PROTEIN"/>
    <property type="match status" value="1"/>
</dbReference>
<sequence>MVNELGIKLDRAFKNNDFEFLRALLGNRPDFPNCRETGVGHLLEYALYHSSLSFIKKLLVAGANPNYEGNDGFPSIIAALSSERDEREDMIGLLLQYGADINQRGLNDWTPLHWAAAGNDVRLINYLLDQGADPTIRTRIDDKATPLEQAEILGCIEAVTAIKERTGEGS</sequence>
<keyword evidence="5" id="KW-1185">Reference proteome</keyword>
<name>A0A6M1T607_9BACT</name>
<accession>A0A6M1T607</accession>
<organism evidence="4 5">
    <name type="scientific">Halalkalibaculum roseum</name>
    <dbReference type="NCBI Taxonomy" id="2709311"/>
    <lineage>
        <taxon>Bacteria</taxon>
        <taxon>Pseudomonadati</taxon>
        <taxon>Balneolota</taxon>
        <taxon>Balneolia</taxon>
        <taxon>Balneolales</taxon>
        <taxon>Balneolaceae</taxon>
        <taxon>Halalkalibaculum</taxon>
    </lineage>
</organism>
<feature type="repeat" description="ANK" evidence="3">
    <location>
        <begin position="107"/>
        <end position="139"/>
    </location>
</feature>
<dbReference type="RefSeq" id="WP_165142820.1">
    <property type="nucleotide sequence ID" value="NZ_JAALLT010000004.1"/>
</dbReference>
<reference evidence="4 5" key="1">
    <citation type="submission" date="2020-02" db="EMBL/GenBank/DDBJ databases">
        <title>Balneolaceae bacterium YR4-1, complete genome.</title>
        <authorList>
            <person name="Li Y."/>
            <person name="Wu S."/>
        </authorList>
    </citation>
    <scope>NUCLEOTIDE SEQUENCE [LARGE SCALE GENOMIC DNA]</scope>
    <source>
        <strain evidence="4 5">YR4-1</strain>
    </source>
</reference>
<dbReference type="Proteomes" id="UP000473278">
    <property type="component" value="Unassembled WGS sequence"/>
</dbReference>
<evidence type="ECO:0000256" key="2">
    <source>
        <dbReference type="ARBA" id="ARBA00023043"/>
    </source>
</evidence>
<dbReference type="AlphaFoldDB" id="A0A6M1T607"/>
<gene>
    <name evidence="4" type="ORF">G3570_12325</name>
</gene>
<proteinExistence type="predicted"/>
<dbReference type="InterPro" id="IPR036770">
    <property type="entry name" value="Ankyrin_rpt-contain_sf"/>
</dbReference>
<protein>
    <submittedName>
        <fullName evidence="4">Ankyrin repeat domain-containing protein</fullName>
    </submittedName>
</protein>
<dbReference type="PROSITE" id="PS50297">
    <property type="entry name" value="ANK_REP_REGION"/>
    <property type="match status" value="1"/>
</dbReference>
<dbReference type="PANTHER" id="PTHR24198:SF165">
    <property type="entry name" value="ANKYRIN REPEAT-CONTAINING PROTEIN-RELATED"/>
    <property type="match status" value="1"/>
</dbReference>
<comment type="caution">
    <text evidence="4">The sequence shown here is derived from an EMBL/GenBank/DDBJ whole genome shotgun (WGS) entry which is preliminary data.</text>
</comment>
<keyword evidence="1" id="KW-0677">Repeat</keyword>
<evidence type="ECO:0000256" key="3">
    <source>
        <dbReference type="PROSITE-ProRule" id="PRU00023"/>
    </source>
</evidence>
<evidence type="ECO:0000313" key="4">
    <source>
        <dbReference type="EMBL" id="NGP77425.1"/>
    </source>
</evidence>
<evidence type="ECO:0000313" key="5">
    <source>
        <dbReference type="Proteomes" id="UP000473278"/>
    </source>
</evidence>
<keyword evidence="2 3" id="KW-0040">ANK repeat</keyword>
<dbReference type="PROSITE" id="PS50088">
    <property type="entry name" value="ANK_REPEAT"/>
    <property type="match status" value="1"/>
</dbReference>
<dbReference type="EMBL" id="JAALLT010000004">
    <property type="protein sequence ID" value="NGP77425.1"/>
    <property type="molecule type" value="Genomic_DNA"/>
</dbReference>
<evidence type="ECO:0000256" key="1">
    <source>
        <dbReference type="ARBA" id="ARBA00022737"/>
    </source>
</evidence>